<dbReference type="PANTHER" id="PTHR19959:SF119">
    <property type="entry name" value="FUNGAL LIPASE-LIKE DOMAIN-CONTAINING PROTEIN"/>
    <property type="match status" value="1"/>
</dbReference>
<keyword evidence="4" id="KW-1185">Reference proteome</keyword>
<dbReference type="Pfam" id="PF12770">
    <property type="entry name" value="CHAT"/>
    <property type="match status" value="1"/>
</dbReference>
<dbReference type="SUPFAM" id="SSF48452">
    <property type="entry name" value="TPR-like"/>
    <property type="match status" value="2"/>
</dbReference>
<dbReference type="InterPro" id="IPR019734">
    <property type="entry name" value="TPR_rpt"/>
</dbReference>
<proteinExistence type="predicted"/>
<dbReference type="InterPro" id="IPR027417">
    <property type="entry name" value="P-loop_NTPase"/>
</dbReference>
<evidence type="ECO:0000259" key="2">
    <source>
        <dbReference type="Pfam" id="PF12770"/>
    </source>
</evidence>
<dbReference type="PANTHER" id="PTHR19959">
    <property type="entry name" value="KINESIN LIGHT CHAIN"/>
    <property type="match status" value="1"/>
</dbReference>
<organism evidence="3 4">
    <name type="scientific">Candidatus Magnetobacterium bavaricum</name>
    <dbReference type="NCBI Taxonomy" id="29290"/>
    <lineage>
        <taxon>Bacteria</taxon>
        <taxon>Pseudomonadati</taxon>
        <taxon>Nitrospirota</taxon>
        <taxon>Thermodesulfovibrionia</taxon>
        <taxon>Thermodesulfovibrionales</taxon>
        <taxon>Candidatus Magnetobacteriaceae</taxon>
        <taxon>Candidatus Magnetobacterium</taxon>
    </lineage>
</organism>
<dbReference type="Proteomes" id="UP000033423">
    <property type="component" value="Unassembled WGS sequence"/>
</dbReference>
<sequence>MHNDSSFLLLNHNIHIIRLVEERGEANRGEADGGPLLFMACSPTDLRVDKLPGFEKEEEHIFGATGNHNIDIRVEDTGSVDGLRQANIAGGGFEVIHITGHVGFDKKMGPVFHMEDETGKSQKVSPAMLWDAIKAHPPKMLFISGCSTEGAYDVAHAESFAYRMAQKGLSWVLALGLPVSDDGAAIVVAEIYRCLTSGMGIDYAVQGARRLLQERYHPWPLLKLFGGESQAGPLVADGLKTRPANPVTLRYRSLKGSNVRVLDRGFVGRRRYIQRGMGVFRAPGKEGLLVHGPAGVGKTCLVGKLIEHVKDCEQLVFQGAVSENDVVMKLKALFEEKGNNDALSILGLSDLYEDKIKAILSKAFKTQPFSVIIYFDAFEQNLLYRNNQYYVRDEIKDIIRPFLFAADWSKGKCNVVITSRYPFILEHGGKNLSKTKLSDISLPPFDGAEEDKNIRWLQSVAASKHAELYRGYGGGNPRLLQWLDVIARDEGRYDVSALGADLRGRQPESVHEYLAEALATTAGEGVRKFIRKASVYGMPVDATAFEAFDGEEFLDTAVELTLVERDDLVSGGSVYRVSPSISDVMWGKLTAEEQRKMHEHAYRWYDRLISSSPEPDYRHIEQAVRHALELDNIHDSAVHALALGRYFKGIELPRQGLVAMEAVALRVSNEIIDEAKENADIELSEFLNEYARLLLKSNDPKQSIVFHGKSLAIYLQVNGETNLFVADSYEKIANGWQMLGDARRALVFFEKCLAIRLTIYGEKHSEVAASYRSIGGAIKALGDSPKAIEYHEKSLAISQELFGEDHDDVAGSYNNIGLALKAAGEPSQAIKYYEKAIAILTKLHGEEHPIVAGSYNNIGNAFETAGNSKQAIEYHKKALAVFKKLYGERHPVVANSYNNLGSAFDASGEAKQAIALFKKSLAILLDIYGEKHPYIAASYKHLANSHMLLGDMKKAMSYLAKAKAAWP</sequence>
<protein>
    <recommendedName>
        <fullName evidence="2">CHAT domain-containing protein</fullName>
    </recommendedName>
</protein>
<feature type="repeat" description="TPR" evidence="1">
    <location>
        <begin position="894"/>
        <end position="927"/>
    </location>
</feature>
<reference evidence="3 4" key="1">
    <citation type="submission" date="2015-02" db="EMBL/GenBank/DDBJ databases">
        <title>Single-cell genomics of uncultivated deep-branching MTB reveals a conserved set of magnetosome genes.</title>
        <authorList>
            <person name="Kolinko S."/>
            <person name="Richter M."/>
            <person name="Glockner F.O."/>
            <person name="Brachmann A."/>
            <person name="Schuler D."/>
        </authorList>
    </citation>
    <scope>NUCLEOTIDE SEQUENCE [LARGE SCALE GENOMIC DNA]</scope>
    <source>
        <strain evidence="3">TM-1</strain>
    </source>
</reference>
<dbReference type="InterPro" id="IPR011990">
    <property type="entry name" value="TPR-like_helical_dom_sf"/>
</dbReference>
<dbReference type="PROSITE" id="PS50005">
    <property type="entry name" value="TPR"/>
    <property type="match status" value="3"/>
</dbReference>
<dbReference type="EMBL" id="LACI01001313">
    <property type="protein sequence ID" value="KJU84747.1"/>
    <property type="molecule type" value="Genomic_DNA"/>
</dbReference>
<accession>A0A0F3GSD4</accession>
<name>A0A0F3GSD4_9BACT</name>
<dbReference type="AlphaFoldDB" id="A0A0F3GSD4"/>
<keyword evidence="1" id="KW-0802">TPR repeat</keyword>
<dbReference type="SUPFAM" id="SSF52540">
    <property type="entry name" value="P-loop containing nucleoside triphosphate hydrolases"/>
    <property type="match status" value="1"/>
</dbReference>
<dbReference type="Gene3D" id="1.25.40.10">
    <property type="entry name" value="Tetratricopeptide repeat domain"/>
    <property type="match status" value="2"/>
</dbReference>
<evidence type="ECO:0000313" key="4">
    <source>
        <dbReference type="Proteomes" id="UP000033423"/>
    </source>
</evidence>
<dbReference type="PATRIC" id="fig|29290.4.peg.3862"/>
<dbReference type="Pfam" id="PF13424">
    <property type="entry name" value="TPR_12"/>
    <property type="match status" value="2"/>
</dbReference>
<evidence type="ECO:0000256" key="1">
    <source>
        <dbReference type="PROSITE-ProRule" id="PRU00339"/>
    </source>
</evidence>
<feature type="repeat" description="TPR" evidence="1">
    <location>
        <begin position="852"/>
        <end position="885"/>
    </location>
</feature>
<dbReference type="Gene3D" id="3.40.50.300">
    <property type="entry name" value="P-loop containing nucleotide triphosphate hydrolases"/>
    <property type="match status" value="1"/>
</dbReference>
<evidence type="ECO:0000313" key="3">
    <source>
        <dbReference type="EMBL" id="KJU84747.1"/>
    </source>
</evidence>
<comment type="caution">
    <text evidence="3">The sequence shown here is derived from an EMBL/GenBank/DDBJ whole genome shotgun (WGS) entry which is preliminary data.</text>
</comment>
<feature type="repeat" description="TPR" evidence="1">
    <location>
        <begin position="810"/>
        <end position="843"/>
    </location>
</feature>
<dbReference type="SMART" id="SM00028">
    <property type="entry name" value="TPR"/>
    <property type="match status" value="6"/>
</dbReference>
<dbReference type="InterPro" id="IPR024983">
    <property type="entry name" value="CHAT_dom"/>
</dbReference>
<dbReference type="Pfam" id="PF13374">
    <property type="entry name" value="TPR_10"/>
    <property type="match status" value="1"/>
</dbReference>
<feature type="domain" description="CHAT" evidence="2">
    <location>
        <begin position="6"/>
        <end position="214"/>
    </location>
</feature>
<gene>
    <name evidence="3" type="ORF">MBAV_003059</name>
</gene>